<feature type="domain" description="Malic enzyme NAD-binding" evidence="7">
    <location>
        <begin position="583"/>
        <end position="836"/>
    </location>
</feature>
<protein>
    <recommendedName>
        <fullName evidence="6">Malic enzyme</fullName>
    </recommendedName>
</protein>
<evidence type="ECO:0000256" key="3">
    <source>
        <dbReference type="ARBA" id="ARBA00008785"/>
    </source>
</evidence>
<sequence>MQLKAISPILLKSRLFSVGLSYKSRSPLYPTASNSYSPSNGQVTPYEQNTMYKTTIPVNEHCQRQQQQQPQIATTANSCHCSNGSGSVSGAFVQSAVGGAQLTNTNTYNNNNNNTSNTINDDAMAVKQLAIGIPMSTQHCCHATEARNTFASTQAQYAHHTSSSSQANSNHTTTLTTTTTTVEYELSNGIAKLSKISTSRVAAEQSSLPSHLLQTQQTISFKKEQEVNNLTEITTTTSDISKNASVLHKEKEQQHLLPPLLSSKALKELSDSVEALNSYNNSSNRNLLTSVQKQQLRNYSTMSESKCHSQKINLAQIDDAEVPGKVSGLERLHQKKYNKGLSFTVEERQLLGIQGLLPAVVKSEEEQVKHALILLDRLEHDLDKYIYLSGLAERNERLFYKVLGSDIAKMMPLVYTPTVGLACQKFSLIFQHPKGLYITIRDKGHIYEVLKNWPETDIRAIVVTDGERILGLGDLGANGMGIPVGKLSLYTALAGVKPHQCLPITLDVGTNTQSILDDPLYIGLRQKRITGQEYDAFVDEFMEAAVRRFGRNCLIQFEDFGNSNAFRFLEKYRYNYCTFNDDIQGTASVAVAGVLASLRLTKTSLLDNKILFFGAGEAALGIANLCKIAMVRAGLSDKEASDRIWLVDSRGLIVKNRPSGGLTEHKLHFAHQHEPVDSLLEAVKIVKPTMLIGAAAVGGAFTPEILQIMAELNDRPVIFALSNPTSKAECTAEQAYQNTDGRAIFSSGSPFAPVTYKGNTYHPGQGNNSYIFPGIGLGVIAAGIKTIPEEIFLMAAQKLASMSLDEDLAKGSLYPPLEKITECSTEIALEIVEYAYKEGLATVFPEPENKCEFIKSQMYNVNYSPAVPEVYSWCNKL</sequence>
<dbReference type="InterPro" id="IPR036291">
    <property type="entry name" value="NAD(P)-bd_dom_sf"/>
</dbReference>
<dbReference type="PANTHER" id="PTHR23406:SF80">
    <property type="entry name" value="GH17657P-RELATED"/>
    <property type="match status" value="1"/>
</dbReference>
<dbReference type="CDD" id="cd05312">
    <property type="entry name" value="NAD_bind_1_malic_enz"/>
    <property type="match status" value="1"/>
</dbReference>
<proteinExistence type="inferred from homology"/>
<dbReference type="GO" id="GO:0004473">
    <property type="term" value="F:malate dehydrogenase (decarboxylating) (NADP+) activity"/>
    <property type="evidence" value="ECO:0007669"/>
    <property type="project" value="TreeGrafter"/>
</dbReference>
<dbReference type="GO" id="GO:0046872">
    <property type="term" value="F:metal ion binding"/>
    <property type="evidence" value="ECO:0007669"/>
    <property type="project" value="UniProtKB-KW"/>
</dbReference>
<evidence type="ECO:0000256" key="2">
    <source>
        <dbReference type="ARBA" id="ARBA00001946"/>
    </source>
</evidence>
<dbReference type="InterPro" id="IPR012302">
    <property type="entry name" value="Malic_NAD-bd"/>
</dbReference>
<name>A0A0A1WRJ7_ZEUCU</name>
<reference evidence="9" key="1">
    <citation type="submission" date="2014-11" db="EMBL/GenBank/DDBJ databases">
        <authorList>
            <person name="Geib S."/>
        </authorList>
    </citation>
    <scope>NUCLEOTIDE SEQUENCE</scope>
</reference>
<dbReference type="FunFam" id="3.40.50.720:FF:000060">
    <property type="entry name" value="Malic enzyme"/>
    <property type="match status" value="1"/>
</dbReference>
<keyword evidence="4 6" id="KW-0479">Metal-binding</keyword>
<comment type="similarity">
    <text evidence="3 6">Belongs to the malic enzymes family.</text>
</comment>
<dbReference type="GO" id="GO:0006108">
    <property type="term" value="P:malate metabolic process"/>
    <property type="evidence" value="ECO:0007669"/>
    <property type="project" value="TreeGrafter"/>
</dbReference>
<evidence type="ECO:0000313" key="9">
    <source>
        <dbReference type="EMBL" id="JAD01063.1"/>
    </source>
</evidence>
<dbReference type="InterPro" id="IPR015884">
    <property type="entry name" value="Malic_enzyme_CS"/>
</dbReference>
<dbReference type="Pfam" id="PF00390">
    <property type="entry name" value="malic"/>
    <property type="match status" value="1"/>
</dbReference>
<keyword evidence="5 6" id="KW-0560">Oxidoreductase</keyword>
<accession>A0A0A1WRJ7</accession>
<dbReference type="SUPFAM" id="SSF51735">
    <property type="entry name" value="NAD(P)-binding Rossmann-fold domains"/>
    <property type="match status" value="1"/>
</dbReference>
<evidence type="ECO:0000259" key="8">
    <source>
        <dbReference type="SMART" id="SM01274"/>
    </source>
</evidence>
<dbReference type="PROSITE" id="PS00331">
    <property type="entry name" value="MALIC_ENZYMES"/>
    <property type="match status" value="1"/>
</dbReference>
<evidence type="ECO:0000256" key="4">
    <source>
        <dbReference type="ARBA" id="ARBA00022723"/>
    </source>
</evidence>
<evidence type="ECO:0000256" key="6">
    <source>
        <dbReference type="RuleBase" id="RU003426"/>
    </source>
</evidence>
<organism evidence="9">
    <name type="scientific">Zeugodacus cucurbitae</name>
    <name type="common">Melon fruit fly</name>
    <name type="synonym">Bactrocera cucurbitae</name>
    <dbReference type="NCBI Taxonomy" id="28588"/>
    <lineage>
        <taxon>Eukaryota</taxon>
        <taxon>Metazoa</taxon>
        <taxon>Ecdysozoa</taxon>
        <taxon>Arthropoda</taxon>
        <taxon>Hexapoda</taxon>
        <taxon>Insecta</taxon>
        <taxon>Pterygota</taxon>
        <taxon>Neoptera</taxon>
        <taxon>Endopterygota</taxon>
        <taxon>Diptera</taxon>
        <taxon>Brachycera</taxon>
        <taxon>Muscomorpha</taxon>
        <taxon>Tephritoidea</taxon>
        <taxon>Tephritidae</taxon>
        <taxon>Zeugodacus</taxon>
        <taxon>Zeugodacus</taxon>
    </lineage>
</organism>
<dbReference type="FunFam" id="3.40.50.10380:FF:000004">
    <property type="entry name" value="Malic enzyme"/>
    <property type="match status" value="1"/>
</dbReference>
<dbReference type="PANTHER" id="PTHR23406">
    <property type="entry name" value="MALIC ENZYME-RELATED"/>
    <property type="match status" value="1"/>
</dbReference>
<dbReference type="NCBIfam" id="NF010052">
    <property type="entry name" value="PRK13529.1"/>
    <property type="match status" value="1"/>
</dbReference>
<evidence type="ECO:0000259" key="7">
    <source>
        <dbReference type="SMART" id="SM00919"/>
    </source>
</evidence>
<dbReference type="PRINTS" id="PR00072">
    <property type="entry name" value="MALOXRDTASE"/>
</dbReference>
<dbReference type="Pfam" id="PF03949">
    <property type="entry name" value="Malic_M"/>
    <property type="match status" value="1"/>
</dbReference>
<dbReference type="Gene3D" id="3.40.50.10380">
    <property type="entry name" value="Malic enzyme, N-terminal domain"/>
    <property type="match status" value="1"/>
</dbReference>
<comment type="cofactor">
    <cofactor evidence="2">
        <name>Mg(2+)</name>
        <dbReference type="ChEBI" id="CHEBI:18420"/>
    </cofactor>
</comment>
<dbReference type="SUPFAM" id="SSF53223">
    <property type="entry name" value="Aminoacid dehydrogenase-like, N-terminal domain"/>
    <property type="match status" value="1"/>
</dbReference>
<feature type="domain" description="Malic enzyme N-terminal" evidence="8">
    <location>
        <begin position="392"/>
        <end position="573"/>
    </location>
</feature>
<dbReference type="GO" id="GO:0051287">
    <property type="term" value="F:NAD binding"/>
    <property type="evidence" value="ECO:0007669"/>
    <property type="project" value="InterPro"/>
</dbReference>
<dbReference type="AlphaFoldDB" id="A0A0A1WRJ7"/>
<gene>
    <name evidence="9" type="primary">Me1</name>
    <name evidence="9" type="ORF">g.21626</name>
</gene>
<evidence type="ECO:0000256" key="5">
    <source>
        <dbReference type="ARBA" id="ARBA00023002"/>
    </source>
</evidence>
<dbReference type="InterPro" id="IPR012301">
    <property type="entry name" value="Malic_N_dom"/>
</dbReference>
<dbReference type="GO" id="GO:0005739">
    <property type="term" value="C:mitochondrion"/>
    <property type="evidence" value="ECO:0007669"/>
    <property type="project" value="TreeGrafter"/>
</dbReference>
<dbReference type="OrthoDB" id="5365701at2759"/>
<dbReference type="InterPro" id="IPR046346">
    <property type="entry name" value="Aminoacid_DH-like_N_sf"/>
</dbReference>
<evidence type="ECO:0000256" key="1">
    <source>
        <dbReference type="ARBA" id="ARBA00001936"/>
    </source>
</evidence>
<dbReference type="InterPro" id="IPR001891">
    <property type="entry name" value="Malic_OxRdtase"/>
</dbReference>
<comment type="cofactor">
    <cofactor evidence="1">
        <name>Mn(2+)</name>
        <dbReference type="ChEBI" id="CHEBI:29035"/>
    </cofactor>
</comment>
<dbReference type="InterPro" id="IPR037062">
    <property type="entry name" value="Malic_N_dom_sf"/>
</dbReference>
<reference evidence="9" key="2">
    <citation type="journal article" date="2015" name="Gigascience">
        <title>Reconstructing a comprehensive transcriptome assembly of a white-pupal translocated strain of the pest fruit fly Bactrocera cucurbitae.</title>
        <authorList>
            <person name="Sim S.B."/>
            <person name="Calla B."/>
            <person name="Hall B."/>
            <person name="DeRego T."/>
            <person name="Geib S.M."/>
        </authorList>
    </citation>
    <scope>NUCLEOTIDE SEQUENCE</scope>
</reference>
<dbReference type="SMART" id="SM01274">
    <property type="entry name" value="malic"/>
    <property type="match status" value="1"/>
</dbReference>
<dbReference type="Gene3D" id="3.40.50.720">
    <property type="entry name" value="NAD(P)-binding Rossmann-like Domain"/>
    <property type="match status" value="1"/>
</dbReference>
<dbReference type="SMART" id="SM00919">
    <property type="entry name" value="Malic_M"/>
    <property type="match status" value="1"/>
</dbReference>
<dbReference type="EMBL" id="GBXI01013229">
    <property type="protein sequence ID" value="JAD01063.1"/>
    <property type="molecule type" value="Transcribed_RNA"/>
</dbReference>